<accession>A0A443HLB7</accession>
<reference evidence="2 3" key="1">
    <citation type="journal article" date="2018" name="Front. Microbiol.">
        <title>Genomic and genetic insights into a cosmopolitan fungus, Paecilomyces variotii (Eurotiales).</title>
        <authorList>
            <person name="Urquhart A.S."/>
            <person name="Mondo S.J."/>
            <person name="Makela M.R."/>
            <person name="Hane J.K."/>
            <person name="Wiebenga A."/>
            <person name="He G."/>
            <person name="Mihaltcheva S."/>
            <person name="Pangilinan J."/>
            <person name="Lipzen A."/>
            <person name="Barry K."/>
            <person name="de Vries R.P."/>
            <person name="Grigoriev I.V."/>
            <person name="Idnurm A."/>
        </authorList>
    </citation>
    <scope>NUCLEOTIDE SEQUENCE [LARGE SCALE GENOMIC DNA]</scope>
    <source>
        <strain evidence="2 3">CBS 101075</strain>
    </source>
</reference>
<dbReference type="VEuPathDB" id="FungiDB:C8Q69DRAFT_477680"/>
<feature type="domain" description="Arrestin-like N-terminal" evidence="1">
    <location>
        <begin position="39"/>
        <end position="132"/>
    </location>
</feature>
<comment type="caution">
    <text evidence="2">The sequence shown here is derived from an EMBL/GenBank/DDBJ whole genome shotgun (WGS) entry which is preliminary data.</text>
</comment>
<dbReference type="AlphaFoldDB" id="A0A443HLB7"/>
<sequence length="367" mass="40555">MSTSSFVARSTSTFESLTKRSRPKVGIDLVDQKDGFVASYTTGDKIEGEVTVTAEHDIQFDDINITFEGLATTSVERSSSLAGSGRTSNAYQAFLKLRQPIRQTEYPHPRIFEAGCTFRFPFTFVVPDHLLPQACDHSKDNLHLRYAHTQLPPSLGDPMLAGDGVSLLDDMAPAMTRISYVIKVSVSRKPSVEGGRSTSLASVAKKVRVVPAVDEQPPLSIPDDCDDYCLRKERDVRKGLLRGKYGRLVIATSQPKPLQCDFPTRNGSSCSASTVATLHLRFDPVGDEQPPRLGTLWTKIKASTFYSIIPWDKFPSRSSNTYWTNIRGVYAETMPLSSRCIASVISASSDARQRLVLLLYYLETSAN</sequence>
<dbReference type="InterPro" id="IPR014752">
    <property type="entry name" value="Arrestin-like_C"/>
</dbReference>
<proteinExistence type="predicted"/>
<dbReference type="STRING" id="264951.A0A443HLB7"/>
<gene>
    <name evidence="2" type="ORF">C8Q69DRAFT_477680</name>
</gene>
<dbReference type="Proteomes" id="UP000283841">
    <property type="component" value="Unassembled WGS sequence"/>
</dbReference>
<dbReference type="EMBL" id="RCNU01000012">
    <property type="protein sequence ID" value="RWQ92598.1"/>
    <property type="molecule type" value="Genomic_DNA"/>
</dbReference>
<dbReference type="GeneID" id="39600618"/>
<dbReference type="PANTHER" id="PTHR31904">
    <property type="entry name" value="BYPASS OF STOP CODON PROTEIN 5-RELATED"/>
    <property type="match status" value="1"/>
</dbReference>
<protein>
    <recommendedName>
        <fullName evidence="1">Arrestin-like N-terminal domain-containing protein</fullName>
    </recommendedName>
</protein>
<keyword evidence="3" id="KW-1185">Reference proteome</keyword>
<dbReference type="RefSeq" id="XP_028482243.1">
    <property type="nucleotide sequence ID" value="XM_028631341.1"/>
</dbReference>
<evidence type="ECO:0000313" key="3">
    <source>
        <dbReference type="Proteomes" id="UP000283841"/>
    </source>
</evidence>
<dbReference type="PANTHER" id="PTHR31904:SF1">
    <property type="entry name" value="BYPASS OF STOP CODON PROTEIN 5-RELATED"/>
    <property type="match status" value="1"/>
</dbReference>
<evidence type="ECO:0000259" key="1">
    <source>
        <dbReference type="Pfam" id="PF00339"/>
    </source>
</evidence>
<name>A0A443HLB7_BYSSP</name>
<evidence type="ECO:0000313" key="2">
    <source>
        <dbReference type="EMBL" id="RWQ92598.1"/>
    </source>
</evidence>
<dbReference type="Pfam" id="PF00339">
    <property type="entry name" value="Arrestin_N"/>
    <property type="match status" value="1"/>
</dbReference>
<dbReference type="Gene3D" id="2.60.40.640">
    <property type="match status" value="1"/>
</dbReference>
<organism evidence="2 3">
    <name type="scientific">Byssochlamys spectabilis</name>
    <name type="common">Paecilomyces variotii</name>
    <dbReference type="NCBI Taxonomy" id="264951"/>
    <lineage>
        <taxon>Eukaryota</taxon>
        <taxon>Fungi</taxon>
        <taxon>Dikarya</taxon>
        <taxon>Ascomycota</taxon>
        <taxon>Pezizomycotina</taxon>
        <taxon>Eurotiomycetes</taxon>
        <taxon>Eurotiomycetidae</taxon>
        <taxon>Eurotiales</taxon>
        <taxon>Thermoascaceae</taxon>
        <taxon>Paecilomyces</taxon>
    </lineage>
</organism>
<dbReference type="InterPro" id="IPR039634">
    <property type="entry name" value="Bul1-like"/>
</dbReference>
<dbReference type="InterPro" id="IPR011021">
    <property type="entry name" value="Arrestin-like_N"/>
</dbReference>